<dbReference type="Proteomes" id="UP000824881">
    <property type="component" value="Unassembled WGS sequence"/>
</dbReference>
<gene>
    <name evidence="1" type="ORF">CCMSSC00406_0008134</name>
</gene>
<proteinExistence type="predicted"/>
<keyword evidence="2" id="KW-1185">Reference proteome</keyword>
<evidence type="ECO:0000313" key="2">
    <source>
        <dbReference type="Proteomes" id="UP000824881"/>
    </source>
</evidence>
<sequence length="616" mass="69421">MLPLHNTRDEESKSLGRRWLGRPLARWAALGACLVLGFWFLTPLVFEWSDDIRFTPRFTLPPLQDVFGVQVHPGLVMGTMPPKLDDSRLWNQRAAKVRDAYKHGYNHYLKYASGHDELLPLSNGWQDNFNGWGVSMIDSMDTMWIMGLRAEFDDAVRVVAQQNFTQITGFYAPFFETVIRYLGGLLSAYALSGETILLARADDLGARLLPAFNSPSGLPRFGVNPATGDTSLGWTGGPVLFAEAASCQVEYKYLAHLTGRAEYFERVENVMDKIYLANVTDGLFATQWDPADATPLDTHFSVGASVDSGYEYLLKQYLLSSKSETRAKSQYLASMDGIINRLLYLSPTRKLLYVTDTSYGTPTHNLEHLACFLPGLLALGAHTLPAADLGARDRERHMWAARGLAYTCYVTYADQKTGLGPDGVRFDEGGTRWVDELREWEEEGRAGGVPPGLGEVLPEHDVEKRDYQHSSSVYILRPETVESFFVLWKTTGDVKWRERGWAVFQALEKHARVQNGYASVHDVDEVPAVPNDDMPRCVPSKLDPPLPNVSRNLLADNNPLPFPRSYFLAETLKYLYLLFAEADIVPLDKWVFNTEAHPLPVFTWSQWERKAYNITI</sequence>
<reference evidence="1 2" key="1">
    <citation type="journal article" date="2021" name="Appl. Environ. Microbiol.">
        <title>Genetic linkage and physical mapping for an oyster mushroom Pleurotus cornucopiae and QTL analysis for the trait cap color.</title>
        <authorList>
            <person name="Zhang Y."/>
            <person name="Gao W."/>
            <person name="Sonnenberg A."/>
            <person name="Chen Q."/>
            <person name="Zhang J."/>
            <person name="Huang C."/>
        </authorList>
    </citation>
    <scope>NUCLEOTIDE SEQUENCE [LARGE SCALE GENOMIC DNA]</scope>
    <source>
        <strain evidence="1">CCMSSC00406</strain>
    </source>
</reference>
<comment type="caution">
    <text evidence="1">The sequence shown here is derived from an EMBL/GenBank/DDBJ whole genome shotgun (WGS) entry which is preliminary data.</text>
</comment>
<dbReference type="EMBL" id="WQMT02000008">
    <property type="protein sequence ID" value="KAG9219757.1"/>
    <property type="molecule type" value="Genomic_DNA"/>
</dbReference>
<accession>A0ACB7INF5</accession>
<evidence type="ECO:0000313" key="1">
    <source>
        <dbReference type="EMBL" id="KAG9219757.1"/>
    </source>
</evidence>
<organism evidence="1 2">
    <name type="scientific">Pleurotus cornucopiae</name>
    <name type="common">Cornucopia mushroom</name>
    <dbReference type="NCBI Taxonomy" id="5321"/>
    <lineage>
        <taxon>Eukaryota</taxon>
        <taxon>Fungi</taxon>
        <taxon>Dikarya</taxon>
        <taxon>Basidiomycota</taxon>
        <taxon>Agaricomycotina</taxon>
        <taxon>Agaricomycetes</taxon>
        <taxon>Agaricomycetidae</taxon>
        <taxon>Agaricales</taxon>
        <taxon>Pleurotineae</taxon>
        <taxon>Pleurotaceae</taxon>
        <taxon>Pleurotus</taxon>
    </lineage>
</organism>
<protein>
    <submittedName>
        <fullName evidence="1">Uncharacterized protein</fullName>
    </submittedName>
</protein>
<name>A0ACB7INF5_PLECO</name>